<protein>
    <recommendedName>
        <fullName evidence="8">GH18 domain-containing protein</fullName>
    </recommendedName>
</protein>
<evidence type="ECO:0000256" key="5">
    <source>
        <dbReference type="ARBA" id="ARBA00023277"/>
    </source>
</evidence>
<evidence type="ECO:0000256" key="7">
    <source>
        <dbReference type="SAM" id="SignalP"/>
    </source>
</evidence>
<proteinExistence type="predicted"/>
<dbReference type="EMBL" id="BAABME010017746">
    <property type="protein sequence ID" value="GAA0151201.1"/>
    <property type="molecule type" value="Genomic_DNA"/>
</dbReference>
<name>A0AAV3PIW9_LITER</name>
<dbReference type="InterPro" id="IPR017853">
    <property type="entry name" value="GH"/>
</dbReference>
<dbReference type="PANTHER" id="PTHR45708:SF22">
    <property type="entry name" value="ACIDIC ENDOCHITINASE"/>
    <property type="match status" value="1"/>
</dbReference>
<keyword evidence="6" id="KW-0624">Polysaccharide degradation</keyword>
<accession>A0AAV3PIW9</accession>
<evidence type="ECO:0000256" key="1">
    <source>
        <dbReference type="ARBA" id="ARBA00000822"/>
    </source>
</evidence>
<dbReference type="GO" id="GO:0000272">
    <property type="term" value="P:polysaccharide catabolic process"/>
    <property type="evidence" value="ECO:0007669"/>
    <property type="project" value="UniProtKB-KW"/>
</dbReference>
<dbReference type="SUPFAM" id="SSF51445">
    <property type="entry name" value="(Trans)glycosidases"/>
    <property type="match status" value="1"/>
</dbReference>
<dbReference type="GO" id="GO:0008843">
    <property type="term" value="F:endochitinase activity"/>
    <property type="evidence" value="ECO:0007669"/>
    <property type="project" value="UniProtKB-EC"/>
</dbReference>
<evidence type="ECO:0000256" key="2">
    <source>
        <dbReference type="ARBA" id="ARBA00022729"/>
    </source>
</evidence>
<dbReference type="InterPro" id="IPR001223">
    <property type="entry name" value="Glyco_hydro18_cat"/>
</dbReference>
<dbReference type="GO" id="GO:0005576">
    <property type="term" value="C:extracellular region"/>
    <property type="evidence" value="ECO:0007669"/>
    <property type="project" value="TreeGrafter"/>
</dbReference>
<dbReference type="Pfam" id="PF00704">
    <property type="entry name" value="Glyco_hydro_18"/>
    <property type="match status" value="1"/>
</dbReference>
<keyword evidence="10" id="KW-1185">Reference proteome</keyword>
<dbReference type="Gene3D" id="3.20.20.80">
    <property type="entry name" value="Glycosidases"/>
    <property type="match status" value="1"/>
</dbReference>
<dbReference type="AlphaFoldDB" id="A0AAV3PIW9"/>
<reference evidence="9 10" key="1">
    <citation type="submission" date="2024-01" db="EMBL/GenBank/DDBJ databases">
        <title>The complete chloroplast genome sequence of Lithospermum erythrorhizon: insights into the phylogenetic relationship among Boraginaceae species and the maternal lineages of purple gromwells.</title>
        <authorList>
            <person name="Okada T."/>
            <person name="Watanabe K."/>
        </authorList>
    </citation>
    <scope>NUCLEOTIDE SEQUENCE [LARGE SCALE GENOMIC DNA]</scope>
</reference>
<keyword evidence="2 7" id="KW-0732">Signal</keyword>
<feature type="chain" id="PRO_5043483843" description="GH18 domain-containing protein" evidence="7">
    <location>
        <begin position="31"/>
        <end position="154"/>
    </location>
</feature>
<evidence type="ECO:0000313" key="9">
    <source>
        <dbReference type="EMBL" id="GAA0151201.1"/>
    </source>
</evidence>
<dbReference type="GO" id="GO:0006032">
    <property type="term" value="P:chitin catabolic process"/>
    <property type="evidence" value="ECO:0007669"/>
    <property type="project" value="UniProtKB-KW"/>
</dbReference>
<evidence type="ECO:0000256" key="3">
    <source>
        <dbReference type="ARBA" id="ARBA00023024"/>
    </source>
</evidence>
<evidence type="ECO:0000256" key="6">
    <source>
        <dbReference type="ARBA" id="ARBA00023326"/>
    </source>
</evidence>
<keyword evidence="3" id="KW-0146">Chitin degradation</keyword>
<organism evidence="9 10">
    <name type="scientific">Lithospermum erythrorhizon</name>
    <name type="common">Purple gromwell</name>
    <name type="synonym">Lithospermum officinale var. erythrorhizon</name>
    <dbReference type="NCBI Taxonomy" id="34254"/>
    <lineage>
        <taxon>Eukaryota</taxon>
        <taxon>Viridiplantae</taxon>
        <taxon>Streptophyta</taxon>
        <taxon>Embryophyta</taxon>
        <taxon>Tracheophyta</taxon>
        <taxon>Spermatophyta</taxon>
        <taxon>Magnoliopsida</taxon>
        <taxon>eudicotyledons</taxon>
        <taxon>Gunneridae</taxon>
        <taxon>Pentapetalae</taxon>
        <taxon>asterids</taxon>
        <taxon>lamiids</taxon>
        <taxon>Boraginales</taxon>
        <taxon>Boraginaceae</taxon>
        <taxon>Boraginoideae</taxon>
        <taxon>Lithospermeae</taxon>
        <taxon>Lithospermum</taxon>
    </lineage>
</organism>
<dbReference type="Proteomes" id="UP001454036">
    <property type="component" value="Unassembled WGS sequence"/>
</dbReference>
<gene>
    <name evidence="9" type="ORF">LIER_37243</name>
</gene>
<evidence type="ECO:0000256" key="4">
    <source>
        <dbReference type="ARBA" id="ARBA00023157"/>
    </source>
</evidence>
<dbReference type="PANTHER" id="PTHR45708">
    <property type="entry name" value="ENDOCHITINASE"/>
    <property type="match status" value="1"/>
</dbReference>
<comment type="catalytic activity">
    <reaction evidence="1">
        <text>Random endo-hydrolysis of N-acetyl-beta-D-glucosaminide (1-&gt;4)-beta-linkages in chitin and chitodextrins.</text>
        <dbReference type="EC" id="3.2.1.14"/>
    </reaction>
</comment>
<evidence type="ECO:0000259" key="8">
    <source>
        <dbReference type="PROSITE" id="PS51910"/>
    </source>
</evidence>
<dbReference type="PROSITE" id="PS51910">
    <property type="entry name" value="GH18_2"/>
    <property type="match status" value="1"/>
</dbReference>
<keyword evidence="4" id="KW-1015">Disulfide bond</keyword>
<dbReference type="InterPro" id="IPR050542">
    <property type="entry name" value="Glycosyl_Hydrlase18_Chitinase"/>
</dbReference>
<evidence type="ECO:0000313" key="10">
    <source>
        <dbReference type="Proteomes" id="UP001454036"/>
    </source>
</evidence>
<keyword evidence="5" id="KW-0119">Carbohydrate metabolism</keyword>
<sequence length="154" mass="16848">MALVRPRAISFFLLISYVLLVLSLSYSVQSGGIAIYWGQFTDEGSLADACSTGNYQFINIAFLNKFGGAQEPSLNLACHCDTQPTSNTCTSLNNDIRSCQNQGIKVLLSLGGGVGSYSLASTDEARDFATYLWNNVLGGLKEYNNRLMYFINKE</sequence>
<feature type="signal peptide" evidence="7">
    <location>
        <begin position="1"/>
        <end position="30"/>
    </location>
</feature>
<comment type="caution">
    <text evidence="9">The sequence shown here is derived from an EMBL/GenBank/DDBJ whole genome shotgun (WGS) entry which is preliminary data.</text>
</comment>
<feature type="domain" description="GH18" evidence="8">
    <location>
        <begin position="31"/>
        <end position="154"/>
    </location>
</feature>